<dbReference type="InterPro" id="IPR016024">
    <property type="entry name" value="ARM-type_fold"/>
</dbReference>
<proteinExistence type="predicted"/>
<dbReference type="EMBL" id="CABVLU010000001">
    <property type="protein sequence ID" value="VVT45696.1"/>
    <property type="molecule type" value="Genomic_DNA"/>
</dbReference>
<evidence type="ECO:0000256" key="2">
    <source>
        <dbReference type="ARBA" id="ARBA00004496"/>
    </source>
</evidence>
<dbReference type="InterPro" id="IPR013713">
    <property type="entry name" value="XPO2_central"/>
</dbReference>
<keyword evidence="5" id="KW-0653">Protein transport</keyword>
<organism evidence="8 9">
    <name type="scientific">Magnusiomyces paraingens</name>
    <dbReference type="NCBI Taxonomy" id="2606893"/>
    <lineage>
        <taxon>Eukaryota</taxon>
        <taxon>Fungi</taxon>
        <taxon>Dikarya</taxon>
        <taxon>Ascomycota</taxon>
        <taxon>Saccharomycotina</taxon>
        <taxon>Dipodascomycetes</taxon>
        <taxon>Dipodascales</taxon>
        <taxon>Dipodascaceae</taxon>
        <taxon>Magnusiomyces</taxon>
    </lineage>
</organism>
<evidence type="ECO:0000256" key="5">
    <source>
        <dbReference type="ARBA" id="ARBA00022927"/>
    </source>
</evidence>
<dbReference type="InterPro" id="IPR001494">
    <property type="entry name" value="Importin-beta_N"/>
</dbReference>
<dbReference type="InterPro" id="IPR011989">
    <property type="entry name" value="ARM-like"/>
</dbReference>
<dbReference type="Pfam" id="PF03810">
    <property type="entry name" value="IBN_N"/>
    <property type="match status" value="1"/>
</dbReference>
<sequence>MDTNALHTCLEATLQADANIRMQAELDLKAAEKTPGFINACLDIVIEPRVSDPVKSAAAVYLKNKITKGWTPINPKDAFIDEDEKPVFRDRIVPALIKSVPPSRQVLVKVLNIIVARDFPKKWPNLVNVTLNLFQSNDVETIRVGLICLLEICKYYRWTRDEQQEFDAVIEATFDGVLGIGNSLVNENSAAAGDMLRHVLKIYKCAIQQVLPERLQKPENLANWGNLMLSVIRKPLPEEVMKLSEEDRELNSWVKCKKWAFANLYRLFYKYAAPRKVGSQPGKYADFSNIFISNYVPEIIKAYFEQIELWIKKDIWLGNASIYNILAFLEECISYKETWVLLKPHTEIIVSHVVFPLLCTTDNDIDIFENDPNEYIHKNIDVYEESHTPDIAATNFLVTLIRKRSRHTLNPLLTFVQGVVTAHQSNPADLELARQQEAALRIMGSIAHFVLSKKSPIADKMESFIAQYVFPDFNSPHGFLRARACEFLNHYADVKFESVDNVSIAYQSVLSCMEDKYLPVQVEAALALQPMVTIEGVHASLSSRIPEVMTRLLDLTSRVDIDAISGVIGEFVEVFSEQLTPFAVDLATRMRDQLLRLLGELVEQQNMDFENIDYDDAANEDKTMTALGLLNTMSTLLLALDNARNVVIELENILKPVIEVIFSQKLSEFYADVFGLIENCTYCLKSISPTMWELFVQMHSVFKDDAIDYLSEIFPSIDNYLQYGSEEIGNNDRLKDILFDIFSTVMSENDRLGVEDRIIASSIAQKMLLSLYGHIDAFVPQILESITYHLTNNVEKLKNRRYLVSLLEVILASICYNPQDTLKFLESKNLTQDFFTQWFEKMESFSRVYDLKLVILAMLGLFRVPDSELPESIRNNLGQISKGLVSVLKKFPEAVKNKEDMEKDFNANGNFDGEDFYEQWDEGEDEDEVDDDGDRQATTDYLEFLESQVPGTGIGFIEGDELEEEPLTETVLDKMEPNVVVRDAFITIKTNDPARYNVLTGGYTPEEAQIFEQCVSSA</sequence>
<evidence type="ECO:0000256" key="3">
    <source>
        <dbReference type="ARBA" id="ARBA00022448"/>
    </source>
</evidence>
<dbReference type="GO" id="GO:0031267">
    <property type="term" value="F:small GTPase binding"/>
    <property type="evidence" value="ECO:0007669"/>
    <property type="project" value="InterPro"/>
</dbReference>
<gene>
    <name evidence="8" type="ORF">SAPINGB_P000845</name>
</gene>
<reference evidence="8 9" key="1">
    <citation type="submission" date="2019-09" db="EMBL/GenBank/DDBJ databases">
        <authorList>
            <person name="Brejova B."/>
        </authorList>
    </citation>
    <scope>NUCLEOTIDE SEQUENCE [LARGE SCALE GENOMIC DNA]</scope>
</reference>
<evidence type="ECO:0000313" key="8">
    <source>
        <dbReference type="EMBL" id="VVT45696.1"/>
    </source>
</evidence>
<comment type="subcellular location">
    <subcellularLocation>
        <location evidence="2">Cytoplasm</location>
    </subcellularLocation>
    <subcellularLocation>
        <location evidence="1">Nucleus</location>
    </subcellularLocation>
</comment>
<dbReference type="RefSeq" id="XP_031851459.1">
    <property type="nucleotide sequence ID" value="XM_031995568.1"/>
</dbReference>
<dbReference type="GO" id="GO:0005829">
    <property type="term" value="C:cytosol"/>
    <property type="evidence" value="ECO:0007669"/>
    <property type="project" value="TreeGrafter"/>
</dbReference>
<evidence type="ECO:0000313" key="9">
    <source>
        <dbReference type="Proteomes" id="UP000398389"/>
    </source>
</evidence>
<dbReference type="GO" id="GO:0005635">
    <property type="term" value="C:nuclear envelope"/>
    <property type="evidence" value="ECO:0007669"/>
    <property type="project" value="TreeGrafter"/>
</dbReference>
<name>A0A5E8B2K1_9ASCO</name>
<dbReference type="PANTHER" id="PTHR10997">
    <property type="entry name" value="IMPORTIN-7, 8, 11"/>
    <property type="match status" value="1"/>
</dbReference>
<keyword evidence="3" id="KW-0813">Transport</keyword>
<dbReference type="Gene3D" id="1.25.10.10">
    <property type="entry name" value="Leucine-rich Repeat Variant"/>
    <property type="match status" value="1"/>
</dbReference>
<accession>A0A5E8B2K1</accession>
<dbReference type="SUPFAM" id="SSF48371">
    <property type="entry name" value="ARM repeat"/>
    <property type="match status" value="1"/>
</dbReference>
<evidence type="ECO:0000259" key="7">
    <source>
        <dbReference type="PROSITE" id="PS50166"/>
    </source>
</evidence>
<keyword evidence="9" id="KW-1185">Reference proteome</keyword>
<protein>
    <recommendedName>
        <fullName evidence="7">Importin N-terminal domain-containing protein</fullName>
    </recommendedName>
</protein>
<keyword evidence="4" id="KW-0963">Cytoplasm</keyword>
<dbReference type="GO" id="GO:0006606">
    <property type="term" value="P:protein import into nucleus"/>
    <property type="evidence" value="ECO:0007669"/>
    <property type="project" value="TreeGrafter"/>
</dbReference>
<evidence type="ECO:0000256" key="4">
    <source>
        <dbReference type="ARBA" id="ARBA00022490"/>
    </source>
</evidence>
<dbReference type="SMART" id="SM00913">
    <property type="entry name" value="IBN_N"/>
    <property type="match status" value="1"/>
</dbReference>
<evidence type="ECO:0000256" key="1">
    <source>
        <dbReference type="ARBA" id="ARBA00004123"/>
    </source>
</evidence>
<dbReference type="AlphaFoldDB" id="A0A5E8B2K1"/>
<dbReference type="PANTHER" id="PTHR10997:SF18">
    <property type="entry name" value="D-IMPORTIN 7_RANBP7"/>
    <property type="match status" value="1"/>
</dbReference>
<dbReference type="OrthoDB" id="760868at2759"/>
<keyword evidence="6" id="KW-0539">Nucleus</keyword>
<evidence type="ECO:0000256" key="6">
    <source>
        <dbReference type="ARBA" id="ARBA00023242"/>
    </source>
</evidence>
<dbReference type="PROSITE" id="PS50166">
    <property type="entry name" value="IMPORTIN_B_NT"/>
    <property type="match status" value="1"/>
</dbReference>
<dbReference type="Proteomes" id="UP000398389">
    <property type="component" value="Unassembled WGS sequence"/>
</dbReference>
<dbReference type="FunFam" id="1.25.10.10:FF:000244">
    <property type="entry name" value="Nonsense-mediated mRNA decay protein"/>
    <property type="match status" value="1"/>
</dbReference>
<dbReference type="Pfam" id="PF08506">
    <property type="entry name" value="Cse1"/>
    <property type="match status" value="1"/>
</dbReference>
<dbReference type="GeneID" id="43579668"/>
<feature type="domain" description="Importin N-terminal" evidence="7">
    <location>
        <begin position="24"/>
        <end position="98"/>
    </location>
</feature>